<dbReference type="EMBL" id="JBDXMI010000001">
    <property type="protein sequence ID" value="MEO9383236.1"/>
    <property type="molecule type" value="Genomic_DNA"/>
</dbReference>
<comment type="similarity">
    <text evidence="1">Belongs to the 4-oxalocrotonate tautomerase family.</text>
</comment>
<keyword evidence="5" id="KW-0808">Transferase</keyword>
<dbReference type="PANTHER" id="PTHR35530">
    <property type="entry name" value="TAUTOMERASE-RELATED"/>
    <property type="match status" value="1"/>
</dbReference>
<dbReference type="Pfam" id="PF01361">
    <property type="entry name" value="Tautomerase"/>
    <property type="match status" value="1"/>
</dbReference>
<dbReference type="GO" id="GO:0016746">
    <property type="term" value="F:acyltransferase activity"/>
    <property type="evidence" value="ECO:0007669"/>
    <property type="project" value="UniProtKB-KW"/>
</dbReference>
<accession>A0ABV0IPM9</accession>
<dbReference type="RefSeq" id="WP_347937436.1">
    <property type="nucleotide sequence ID" value="NZ_CP158160.1"/>
</dbReference>
<evidence type="ECO:0000259" key="3">
    <source>
        <dbReference type="Pfam" id="PF01361"/>
    </source>
</evidence>
<dbReference type="Gene3D" id="3.40.630.30">
    <property type="match status" value="1"/>
</dbReference>
<feature type="domain" description="N-acetyltransferase" evidence="4">
    <location>
        <begin position="68"/>
        <end position="115"/>
    </location>
</feature>
<reference evidence="5 6" key="1">
    <citation type="submission" date="2024-05" db="EMBL/GenBank/DDBJ databases">
        <authorList>
            <person name="De Oliveira J.P."/>
            <person name="Noriler S.A."/>
            <person name="De Oliveira A.G."/>
            <person name="Sipoli D.S."/>
        </authorList>
    </citation>
    <scope>NUCLEOTIDE SEQUENCE [LARGE SCALE GENOMIC DNA]</scope>
    <source>
        <strain evidence="5 6">LABIM192</strain>
    </source>
</reference>
<feature type="domain" description="4-oxalocrotonate tautomerase-like" evidence="3">
    <location>
        <begin position="2"/>
        <end position="57"/>
    </location>
</feature>
<keyword evidence="2" id="KW-0413">Isomerase</keyword>
<comment type="caution">
    <text evidence="5">The sequence shown here is derived from an EMBL/GenBank/DDBJ whole genome shotgun (WGS) entry which is preliminary data.</text>
</comment>
<dbReference type="Gene3D" id="3.30.429.10">
    <property type="entry name" value="Macrophage Migration Inhibitory Factor"/>
    <property type="match status" value="1"/>
</dbReference>
<proteinExistence type="inferred from homology"/>
<evidence type="ECO:0000313" key="5">
    <source>
        <dbReference type="EMBL" id="MEO9383236.1"/>
    </source>
</evidence>
<dbReference type="Proteomes" id="UP001462502">
    <property type="component" value="Unassembled WGS sequence"/>
</dbReference>
<organism evidence="5 6">
    <name type="scientific">Chromobacterium phragmitis</name>
    <dbReference type="NCBI Taxonomy" id="2202141"/>
    <lineage>
        <taxon>Bacteria</taxon>
        <taxon>Pseudomonadati</taxon>
        <taxon>Pseudomonadota</taxon>
        <taxon>Betaproteobacteria</taxon>
        <taxon>Neisseriales</taxon>
        <taxon>Chromobacteriaceae</taxon>
        <taxon>Chromobacterium</taxon>
    </lineage>
</organism>
<evidence type="ECO:0000256" key="1">
    <source>
        <dbReference type="ARBA" id="ARBA00006723"/>
    </source>
</evidence>
<keyword evidence="5" id="KW-0012">Acyltransferase</keyword>
<evidence type="ECO:0000313" key="6">
    <source>
        <dbReference type="Proteomes" id="UP001462502"/>
    </source>
</evidence>
<dbReference type="InterPro" id="IPR004370">
    <property type="entry name" value="4-OT-like_dom"/>
</dbReference>
<dbReference type="InterPro" id="IPR014347">
    <property type="entry name" value="Tautomerase/MIF_sf"/>
</dbReference>
<dbReference type="SUPFAM" id="SSF55729">
    <property type="entry name" value="Acyl-CoA N-acyltransferases (Nat)"/>
    <property type="match status" value="1"/>
</dbReference>
<dbReference type="EC" id="2.3.1.-" evidence="5"/>
<protein>
    <submittedName>
        <fullName evidence="5">GNAT family N-acetyltransferase</fullName>
        <ecNumber evidence="5">2.3.1.-</ecNumber>
    </submittedName>
</protein>
<name>A0ABV0IPM9_9NEIS</name>
<dbReference type="SUPFAM" id="SSF55331">
    <property type="entry name" value="Tautomerase/MIF"/>
    <property type="match status" value="1"/>
</dbReference>
<dbReference type="Pfam" id="PF13302">
    <property type="entry name" value="Acetyltransf_3"/>
    <property type="match status" value="1"/>
</dbReference>
<dbReference type="InterPro" id="IPR016181">
    <property type="entry name" value="Acyl_CoA_acyltransferase"/>
</dbReference>
<evidence type="ECO:0000256" key="2">
    <source>
        <dbReference type="ARBA" id="ARBA00023235"/>
    </source>
</evidence>
<keyword evidence="6" id="KW-1185">Reference proteome</keyword>
<gene>
    <name evidence="5" type="ORF">ABI908_03770</name>
</gene>
<evidence type="ECO:0000259" key="4">
    <source>
        <dbReference type="Pfam" id="PF13302"/>
    </source>
</evidence>
<dbReference type="PANTHER" id="PTHR35530:SF1">
    <property type="entry name" value="2-HYDROXYMUCONATE TAUTOMERASE"/>
    <property type="match status" value="1"/>
</dbReference>
<dbReference type="InterPro" id="IPR000182">
    <property type="entry name" value="GNAT_dom"/>
</dbReference>
<sequence>MPDVNVQITAGATREQKAALVKDITDSLVRHLGKKPEHTHIVIQEIRAEDWGYAGQLTDDWNRRQGSGWGSGIATAACACLLQWGHCHIGLARIQATVLPENARSIRVLERVGFQREGLLRS</sequence>